<sequence>MIENEPFWKTLVIGFLANELTADDERKLMDWLEASADHRQYFQEVEKIWFVGDLHASQHRYNANVAWNQFSDRIGREAATADDRPPKRMFFKRLLPYAAVLALGFLMGFLVLEWIEADTGRNEVLVMSTPRGSMSKAILADGTTVFLNADSRMTVSPGFGRSERRVQLSGEAYFEVAKDEKRRFVIEADGVEVAVLGTKFNLRNYGGDDKLTLHLLEGAVQMGGEGLDGVVLKPNDEAVLLKATSEISIAHRNAAQAIRWTEGKLIFDSLPFHEIKIALERHYDVEIQVHDDKLNNRIFFGEFENGETIEQVLNVITADGSYRYTIKKNKIDIYKL</sequence>
<dbReference type="Proteomes" id="UP001595526">
    <property type="component" value="Unassembled WGS sequence"/>
</dbReference>
<organism evidence="5 6">
    <name type="scientific">Parapedobacter deserti</name>
    <dbReference type="NCBI Taxonomy" id="1912957"/>
    <lineage>
        <taxon>Bacteria</taxon>
        <taxon>Pseudomonadati</taxon>
        <taxon>Bacteroidota</taxon>
        <taxon>Sphingobacteriia</taxon>
        <taxon>Sphingobacteriales</taxon>
        <taxon>Sphingobacteriaceae</taxon>
        <taxon>Parapedobacter</taxon>
    </lineage>
</organism>
<keyword evidence="1" id="KW-1133">Transmembrane helix</keyword>
<evidence type="ECO:0000313" key="5">
    <source>
        <dbReference type="EMBL" id="MFC3199900.1"/>
    </source>
</evidence>
<proteinExistence type="predicted"/>
<evidence type="ECO:0000256" key="1">
    <source>
        <dbReference type="SAM" id="Phobius"/>
    </source>
</evidence>
<evidence type="ECO:0000259" key="4">
    <source>
        <dbReference type="Pfam" id="PF16344"/>
    </source>
</evidence>
<feature type="transmembrane region" description="Helical" evidence="1">
    <location>
        <begin position="94"/>
        <end position="115"/>
    </location>
</feature>
<reference evidence="6" key="1">
    <citation type="journal article" date="2019" name="Int. J. Syst. Evol. Microbiol.">
        <title>The Global Catalogue of Microorganisms (GCM) 10K type strain sequencing project: providing services to taxonomists for standard genome sequencing and annotation.</title>
        <authorList>
            <consortium name="The Broad Institute Genomics Platform"/>
            <consortium name="The Broad Institute Genome Sequencing Center for Infectious Disease"/>
            <person name="Wu L."/>
            <person name="Ma J."/>
        </authorList>
    </citation>
    <scope>NUCLEOTIDE SEQUENCE [LARGE SCALE GENOMIC DNA]</scope>
    <source>
        <strain evidence="6">KCTC 52416</strain>
    </source>
</reference>
<dbReference type="Gene3D" id="2.60.120.1440">
    <property type="match status" value="1"/>
</dbReference>
<dbReference type="PIRSF" id="PIRSF018266">
    <property type="entry name" value="FecR"/>
    <property type="match status" value="1"/>
</dbReference>
<feature type="domain" description="FecR protein" evidence="2">
    <location>
        <begin position="127"/>
        <end position="221"/>
    </location>
</feature>
<dbReference type="Pfam" id="PF04773">
    <property type="entry name" value="FecR"/>
    <property type="match status" value="1"/>
</dbReference>
<accession>A0ABV7JSB9</accession>
<dbReference type="InterPro" id="IPR006860">
    <property type="entry name" value="FecR"/>
</dbReference>
<evidence type="ECO:0000259" key="2">
    <source>
        <dbReference type="Pfam" id="PF04773"/>
    </source>
</evidence>
<feature type="domain" description="Protein FecR C-terminal" evidence="4">
    <location>
        <begin position="264"/>
        <end position="333"/>
    </location>
</feature>
<keyword evidence="6" id="KW-1185">Reference proteome</keyword>
<dbReference type="InterPro" id="IPR032508">
    <property type="entry name" value="FecR_C"/>
</dbReference>
<dbReference type="Pfam" id="PF16220">
    <property type="entry name" value="DUF4880"/>
    <property type="match status" value="1"/>
</dbReference>
<evidence type="ECO:0000259" key="3">
    <source>
        <dbReference type="Pfam" id="PF16220"/>
    </source>
</evidence>
<protein>
    <submittedName>
        <fullName evidence="5">FecR family protein</fullName>
    </submittedName>
</protein>
<name>A0ABV7JSB9_9SPHI</name>
<dbReference type="InterPro" id="IPR012373">
    <property type="entry name" value="Ferrdict_sens_TM"/>
</dbReference>
<comment type="caution">
    <text evidence="5">The sequence shown here is derived from an EMBL/GenBank/DDBJ whole genome shotgun (WGS) entry which is preliminary data.</text>
</comment>
<dbReference type="RefSeq" id="WP_379025972.1">
    <property type="nucleotide sequence ID" value="NZ_JBHRTA010000061.1"/>
</dbReference>
<dbReference type="PANTHER" id="PTHR30273">
    <property type="entry name" value="PERIPLASMIC SIGNAL SENSOR AND SIGMA FACTOR ACTIVATOR FECR-RELATED"/>
    <property type="match status" value="1"/>
</dbReference>
<evidence type="ECO:0000313" key="6">
    <source>
        <dbReference type="Proteomes" id="UP001595526"/>
    </source>
</evidence>
<dbReference type="Gene3D" id="3.55.50.30">
    <property type="match status" value="1"/>
</dbReference>
<dbReference type="PANTHER" id="PTHR30273:SF2">
    <property type="entry name" value="PROTEIN FECR"/>
    <property type="match status" value="1"/>
</dbReference>
<dbReference type="EMBL" id="JBHRTA010000061">
    <property type="protein sequence ID" value="MFC3199900.1"/>
    <property type="molecule type" value="Genomic_DNA"/>
</dbReference>
<feature type="domain" description="FecR N-terminal" evidence="3">
    <location>
        <begin position="18"/>
        <end position="47"/>
    </location>
</feature>
<dbReference type="InterPro" id="IPR032623">
    <property type="entry name" value="FecR_N"/>
</dbReference>
<keyword evidence="1" id="KW-0812">Transmembrane</keyword>
<dbReference type="Pfam" id="PF16344">
    <property type="entry name" value="FecR_C"/>
    <property type="match status" value="1"/>
</dbReference>
<gene>
    <name evidence="5" type="ORF">ACFOET_19935</name>
</gene>
<keyword evidence="1" id="KW-0472">Membrane</keyword>